<dbReference type="GO" id="GO:0030515">
    <property type="term" value="F:snoRNA binding"/>
    <property type="evidence" value="ECO:0007669"/>
    <property type="project" value="InterPro"/>
</dbReference>
<feature type="region of interest" description="Disordered" evidence="1">
    <location>
        <begin position="1"/>
        <end position="190"/>
    </location>
</feature>
<reference evidence="4" key="3">
    <citation type="submission" date="2025-04" db="UniProtKB">
        <authorList>
            <consortium name="RefSeq"/>
        </authorList>
    </citation>
    <scope>IDENTIFICATION</scope>
    <source>
        <strain evidence="4">CBS 781.70</strain>
    </source>
</reference>
<dbReference type="OrthoDB" id="5423707at2759"/>
<dbReference type="GO" id="GO:0006364">
    <property type="term" value="P:rRNA processing"/>
    <property type="evidence" value="ECO:0007669"/>
    <property type="project" value="InterPro"/>
</dbReference>
<reference evidence="4" key="2">
    <citation type="submission" date="2020-04" db="EMBL/GenBank/DDBJ databases">
        <authorList>
            <consortium name="NCBI Genome Project"/>
        </authorList>
    </citation>
    <scope>NUCLEOTIDE SEQUENCE</scope>
    <source>
        <strain evidence="4">CBS 781.70</strain>
    </source>
</reference>
<sequence length="278" mass="30795">MAANKRRADAAVQSSSSKRRRSVTQVSEHKNETSSKPIVDRDEDQNMGGTAGFEEENTSEVEETENAHMVDSDGSESSSDSDDAPEEVSKSTATQALHAQEAEKSKAIGSRVAKLREKRRAHDDRLRLQVQTSSRRKRTSKSPESDVESDATSELDVGGSRGRPSRLLPQSLLEAEREPTPPTEDPSKRFDLAIRKSKRTVFASEKSPKDVKKGPLNVRVLSKRNQLLPPKSNGASRSIREKWLQGRSLDLNGGKGGKRLKGGKQLVRREVRRGFLRT</sequence>
<dbReference type="Proteomes" id="UP000504638">
    <property type="component" value="Unplaced"/>
</dbReference>
<dbReference type="EMBL" id="ML975157">
    <property type="protein sequence ID" value="KAF1812616.1"/>
    <property type="molecule type" value="Genomic_DNA"/>
</dbReference>
<gene>
    <name evidence="2 4" type="ORF">P152DRAFT_458437</name>
</gene>
<feature type="compositionally biased region" description="Acidic residues" evidence="1">
    <location>
        <begin position="53"/>
        <end position="64"/>
    </location>
</feature>
<feature type="compositionally biased region" description="Basic and acidic residues" evidence="1">
    <location>
        <begin position="174"/>
        <end position="190"/>
    </location>
</feature>
<keyword evidence="3" id="KW-1185">Reference proteome</keyword>
<dbReference type="AlphaFoldDB" id="A0A6G1G3Y5"/>
<name>A0A6G1G3Y5_9PEZI</name>
<dbReference type="GeneID" id="54420031"/>
<evidence type="ECO:0000256" key="1">
    <source>
        <dbReference type="SAM" id="MobiDB-lite"/>
    </source>
</evidence>
<dbReference type="InterPro" id="IPR013268">
    <property type="entry name" value="UTP16"/>
</dbReference>
<evidence type="ECO:0008006" key="5">
    <source>
        <dbReference type="Google" id="ProtNLM"/>
    </source>
</evidence>
<reference evidence="2 4" key="1">
    <citation type="submission" date="2020-01" db="EMBL/GenBank/DDBJ databases">
        <authorList>
            <consortium name="DOE Joint Genome Institute"/>
            <person name="Haridas S."/>
            <person name="Albert R."/>
            <person name="Binder M."/>
            <person name="Bloem J."/>
            <person name="Labutti K."/>
            <person name="Salamov A."/>
            <person name="Andreopoulos B."/>
            <person name="Baker S.E."/>
            <person name="Barry K."/>
            <person name="Bills G."/>
            <person name="Bluhm B.H."/>
            <person name="Cannon C."/>
            <person name="Castanera R."/>
            <person name="Culley D.E."/>
            <person name="Daum C."/>
            <person name="Ezra D."/>
            <person name="Gonzalez J.B."/>
            <person name="Henrissat B."/>
            <person name="Kuo A."/>
            <person name="Liang C."/>
            <person name="Lipzen A."/>
            <person name="Lutzoni F."/>
            <person name="Magnuson J."/>
            <person name="Mondo S."/>
            <person name="Nolan M."/>
            <person name="Ohm R."/>
            <person name="Pangilinan J."/>
            <person name="Park H.-J."/>
            <person name="Ramirez L."/>
            <person name="Alfaro M."/>
            <person name="Sun H."/>
            <person name="Tritt A."/>
            <person name="Yoshinaga Y."/>
            <person name="Zwiers L.-H."/>
            <person name="Turgeon B.G."/>
            <person name="Goodwin S.B."/>
            <person name="Spatafora J.W."/>
            <person name="Crous P.W."/>
            <person name="Grigoriev I.V."/>
        </authorList>
    </citation>
    <scope>NUCLEOTIDE SEQUENCE</scope>
    <source>
        <strain evidence="2 4">CBS 781.70</strain>
    </source>
</reference>
<protein>
    <recommendedName>
        <fullName evidence="5">Immediate-early protein</fullName>
    </recommendedName>
</protein>
<evidence type="ECO:0000313" key="3">
    <source>
        <dbReference type="Proteomes" id="UP000504638"/>
    </source>
</evidence>
<dbReference type="RefSeq" id="XP_033534247.1">
    <property type="nucleotide sequence ID" value="XM_033679461.1"/>
</dbReference>
<evidence type="ECO:0000313" key="4">
    <source>
        <dbReference type="RefSeq" id="XP_033534247.1"/>
    </source>
</evidence>
<dbReference type="Pfam" id="PF08297">
    <property type="entry name" value="U3_snoRNA_assoc"/>
    <property type="match status" value="1"/>
</dbReference>
<organism evidence="2">
    <name type="scientific">Eremomyces bilateralis CBS 781.70</name>
    <dbReference type="NCBI Taxonomy" id="1392243"/>
    <lineage>
        <taxon>Eukaryota</taxon>
        <taxon>Fungi</taxon>
        <taxon>Dikarya</taxon>
        <taxon>Ascomycota</taxon>
        <taxon>Pezizomycotina</taxon>
        <taxon>Dothideomycetes</taxon>
        <taxon>Dothideomycetes incertae sedis</taxon>
        <taxon>Eremomycetales</taxon>
        <taxon>Eremomycetaceae</taxon>
        <taxon>Eremomyces</taxon>
    </lineage>
</organism>
<evidence type="ECO:0000313" key="2">
    <source>
        <dbReference type="EMBL" id="KAF1812616.1"/>
    </source>
</evidence>
<accession>A0A6G1G3Y5</accession>
<proteinExistence type="predicted"/>